<dbReference type="AlphaFoldDB" id="A0A914KM08"/>
<name>A0A914KM08_MELIC</name>
<dbReference type="GO" id="GO:0030018">
    <property type="term" value="C:Z disc"/>
    <property type="evidence" value="ECO:0007669"/>
    <property type="project" value="TreeGrafter"/>
</dbReference>
<organism evidence="1 2">
    <name type="scientific">Meloidogyne incognita</name>
    <name type="common">Southern root-knot nematode worm</name>
    <name type="synonym">Oxyuris incognita</name>
    <dbReference type="NCBI Taxonomy" id="6306"/>
    <lineage>
        <taxon>Eukaryota</taxon>
        <taxon>Metazoa</taxon>
        <taxon>Ecdysozoa</taxon>
        <taxon>Nematoda</taxon>
        <taxon>Chromadorea</taxon>
        <taxon>Rhabditida</taxon>
        <taxon>Tylenchina</taxon>
        <taxon>Tylenchomorpha</taxon>
        <taxon>Tylenchoidea</taxon>
        <taxon>Meloidogynidae</taxon>
        <taxon>Meloidogyninae</taxon>
        <taxon>Meloidogyne</taxon>
        <taxon>Meloidogyne incognita group</taxon>
    </lineage>
</organism>
<dbReference type="GO" id="GO:0005790">
    <property type="term" value="C:smooth endoplasmic reticulum"/>
    <property type="evidence" value="ECO:0007669"/>
    <property type="project" value="TreeGrafter"/>
</dbReference>
<dbReference type="Gene3D" id="1.10.490.160">
    <property type="match status" value="1"/>
</dbReference>
<dbReference type="GO" id="GO:0005219">
    <property type="term" value="F:ryanodine-sensitive calcium-release channel activity"/>
    <property type="evidence" value="ECO:0007669"/>
    <property type="project" value="TreeGrafter"/>
</dbReference>
<sequence>MAKLLFLLKVNNEKEKVKESKSKIVGLADHKLDEDNKVILAEGSNVVKTPGDVKHYKKHFADKSGIKFKVGMNYDAECLTDSTVDNLIPFVYGLTNEEIEKHQSRPVTSNKECKGCGDKNKCIARTCNALESTCSSYTVVSAQRCELIIVFRGTKTKEQLFLEGWQSLQPGVDFDGIYFLALLHHLLQHEQLNRKLEDCPFSSQSQQRHSHFFADAEHHAPLLDETLHTVYRMNRLRSLTKNQRDAARKLDKGWTHGLLYSRRTTNHPRLVPFHRLQDYEKELLPIKNVKAVEIILVEVMIFCFLPSHITTKILLVFLKIVIFVIKN</sequence>
<evidence type="ECO:0000313" key="2">
    <source>
        <dbReference type="WBParaSite" id="Minc3s00043g02408"/>
    </source>
</evidence>
<dbReference type="GO" id="GO:0042383">
    <property type="term" value="C:sarcolemma"/>
    <property type="evidence" value="ECO:0007669"/>
    <property type="project" value="TreeGrafter"/>
</dbReference>
<dbReference type="PANTHER" id="PTHR46399:SF8">
    <property type="entry name" value="B30.2_SPRY DOMAIN-CONTAINING PROTEIN"/>
    <property type="match status" value="1"/>
</dbReference>
<dbReference type="Proteomes" id="UP000887563">
    <property type="component" value="Unplaced"/>
</dbReference>
<keyword evidence="1" id="KW-1185">Reference proteome</keyword>
<dbReference type="GO" id="GO:0033017">
    <property type="term" value="C:sarcoplasmic reticulum membrane"/>
    <property type="evidence" value="ECO:0007669"/>
    <property type="project" value="TreeGrafter"/>
</dbReference>
<dbReference type="InterPro" id="IPR015925">
    <property type="entry name" value="Ryanodine_IP3_receptor"/>
</dbReference>
<dbReference type="WBParaSite" id="Minc3s00043g02408">
    <property type="protein sequence ID" value="Minc3s00043g02408"/>
    <property type="gene ID" value="Minc3s00043g02408"/>
</dbReference>
<dbReference type="GO" id="GO:0006941">
    <property type="term" value="P:striated muscle contraction"/>
    <property type="evidence" value="ECO:0007669"/>
    <property type="project" value="TreeGrafter"/>
</dbReference>
<proteinExistence type="predicted"/>
<dbReference type="PANTHER" id="PTHR46399">
    <property type="entry name" value="B30.2/SPRY DOMAIN-CONTAINING PROTEIN"/>
    <property type="match status" value="1"/>
</dbReference>
<reference evidence="2" key="1">
    <citation type="submission" date="2022-11" db="UniProtKB">
        <authorList>
            <consortium name="WormBaseParasite"/>
        </authorList>
    </citation>
    <scope>IDENTIFICATION</scope>
</reference>
<evidence type="ECO:0000313" key="1">
    <source>
        <dbReference type="Proteomes" id="UP000887563"/>
    </source>
</evidence>
<dbReference type="GO" id="GO:0034704">
    <property type="term" value="C:calcium channel complex"/>
    <property type="evidence" value="ECO:0007669"/>
    <property type="project" value="TreeGrafter"/>
</dbReference>
<dbReference type="GO" id="GO:0014808">
    <property type="term" value="P:release of sequestered calcium ion into cytosol by sarcoplasmic reticulum"/>
    <property type="evidence" value="ECO:0007669"/>
    <property type="project" value="TreeGrafter"/>
</dbReference>
<protein>
    <submittedName>
        <fullName evidence="2">Uncharacterized protein</fullName>
    </submittedName>
</protein>
<accession>A0A914KM08</accession>